<organism evidence="3 4">
    <name type="scientific">Lomentospora prolificans</name>
    <dbReference type="NCBI Taxonomy" id="41688"/>
    <lineage>
        <taxon>Eukaryota</taxon>
        <taxon>Fungi</taxon>
        <taxon>Dikarya</taxon>
        <taxon>Ascomycota</taxon>
        <taxon>Pezizomycotina</taxon>
        <taxon>Sordariomycetes</taxon>
        <taxon>Hypocreomycetidae</taxon>
        <taxon>Microascales</taxon>
        <taxon>Microascaceae</taxon>
        <taxon>Lomentospora</taxon>
    </lineage>
</organism>
<dbReference type="VEuPathDB" id="FungiDB:jhhlp_008406"/>
<feature type="transmembrane region" description="Helical" evidence="2">
    <location>
        <begin position="230"/>
        <end position="250"/>
    </location>
</feature>
<protein>
    <submittedName>
        <fullName evidence="3">Uncharacterized protein</fullName>
    </submittedName>
</protein>
<feature type="transmembrane region" description="Helical" evidence="2">
    <location>
        <begin position="356"/>
        <end position="373"/>
    </location>
</feature>
<evidence type="ECO:0000313" key="3">
    <source>
        <dbReference type="EMBL" id="PKS05040.1"/>
    </source>
</evidence>
<dbReference type="EMBL" id="NLAX01001623">
    <property type="protein sequence ID" value="PKS05040.1"/>
    <property type="molecule type" value="Genomic_DNA"/>
</dbReference>
<dbReference type="STRING" id="41688.A0A2N3MXZ2"/>
<feature type="transmembrane region" description="Helical" evidence="2">
    <location>
        <begin position="151"/>
        <end position="179"/>
    </location>
</feature>
<keyword evidence="2" id="KW-0812">Transmembrane</keyword>
<keyword evidence="2" id="KW-0472">Membrane</keyword>
<proteinExistence type="predicted"/>
<evidence type="ECO:0000256" key="1">
    <source>
        <dbReference type="SAM" id="MobiDB-lite"/>
    </source>
</evidence>
<dbReference type="InParanoid" id="A0A2N3MXZ2"/>
<keyword evidence="4" id="KW-1185">Reference proteome</keyword>
<feature type="transmembrane region" description="Helical" evidence="2">
    <location>
        <begin position="199"/>
        <end position="218"/>
    </location>
</feature>
<keyword evidence="2" id="KW-1133">Transmembrane helix</keyword>
<evidence type="ECO:0000313" key="4">
    <source>
        <dbReference type="Proteomes" id="UP000233524"/>
    </source>
</evidence>
<feature type="compositionally biased region" description="Low complexity" evidence="1">
    <location>
        <begin position="448"/>
        <end position="466"/>
    </location>
</feature>
<comment type="caution">
    <text evidence="3">The sequence shown here is derived from an EMBL/GenBank/DDBJ whole genome shotgun (WGS) entry which is preliminary data.</text>
</comment>
<reference evidence="3 4" key="1">
    <citation type="journal article" date="2017" name="G3 (Bethesda)">
        <title>First Draft Genome Sequence of the Pathogenic Fungus Lomentospora prolificans (Formerly Scedosporium prolificans).</title>
        <authorList>
            <person name="Luo R."/>
            <person name="Zimin A."/>
            <person name="Workman R."/>
            <person name="Fan Y."/>
            <person name="Pertea G."/>
            <person name="Grossman N."/>
            <person name="Wear M.P."/>
            <person name="Jia B."/>
            <person name="Miller H."/>
            <person name="Casadevall A."/>
            <person name="Timp W."/>
            <person name="Zhang S.X."/>
            <person name="Salzberg S.L."/>
        </authorList>
    </citation>
    <scope>NUCLEOTIDE SEQUENCE [LARGE SCALE GENOMIC DNA]</scope>
    <source>
        <strain evidence="3 4">JHH-5317</strain>
    </source>
</reference>
<dbReference type="OrthoDB" id="4582561at2759"/>
<name>A0A2N3MXZ2_9PEZI</name>
<accession>A0A2N3MXZ2</accession>
<feature type="compositionally biased region" description="Low complexity" evidence="1">
    <location>
        <begin position="418"/>
        <end position="427"/>
    </location>
</feature>
<dbReference type="Proteomes" id="UP000233524">
    <property type="component" value="Unassembled WGS sequence"/>
</dbReference>
<sequence>MPAPWGDSPRRDYNLPFHNDCDATASYVFGMLLGGYPEPSFRDAETFFNAMFPQTSLSNDTVIEYHNYVWDPPFRLYNYADGLAPCRPQLCKLTSEHVDNAGIGVGTLISLGLEAILVLCYCIMAIVLFTRTVPEESRIPQVSRFTIFDRIVYAFYGTTRHFFICAVILCIGTSIGLIADAAHNIMAQGQAYARPYGHQLLTVAISYFSLAATVPAYLWGSRRQWLDAPLLVLTWVLSTTAIIINTLQSADSPQDNFSQICPDDFIPNGVLMACLFVAHGVGGWCPFLFALTTSCVLPFFKCGGRKMWAKPVIRRGMRSLILLYAVISFLVVWAFLLILYIFIAKTSWIRSNIFDMGQGIALALWVPLIYELVHSMIVGIDRGLTAGLPSEYVAIREDDLSGEDADHDPEPIFVPGMAPGPRGALRAPPDPPGGYYSGRHSPGMAVGMTPQMPQQASAQTTPQAPPQVMVPTRAEGMYGVVSGNPATQLQEAANSKLTYRFA</sequence>
<feature type="transmembrane region" description="Helical" evidence="2">
    <location>
        <begin position="321"/>
        <end position="344"/>
    </location>
</feature>
<feature type="transmembrane region" description="Helical" evidence="2">
    <location>
        <begin position="103"/>
        <end position="130"/>
    </location>
</feature>
<feature type="region of interest" description="Disordered" evidence="1">
    <location>
        <begin position="418"/>
        <end position="466"/>
    </location>
</feature>
<gene>
    <name evidence="3" type="ORF">jhhlp_008406</name>
</gene>
<dbReference type="AlphaFoldDB" id="A0A2N3MXZ2"/>
<evidence type="ECO:0000256" key="2">
    <source>
        <dbReference type="SAM" id="Phobius"/>
    </source>
</evidence>
<feature type="transmembrane region" description="Helical" evidence="2">
    <location>
        <begin position="270"/>
        <end position="300"/>
    </location>
</feature>